<dbReference type="GO" id="GO:0005524">
    <property type="term" value="F:ATP binding"/>
    <property type="evidence" value="ECO:0007669"/>
    <property type="project" value="UniProtKB-KW"/>
</dbReference>
<reference evidence="10 11" key="1">
    <citation type="journal article" date="2012" name="J. Virol.">
        <title>Complete genome of a novel endornavirus assembled from next-generation sequence data.</title>
        <authorList>
            <person name="Espach Y."/>
            <person name="Maree H.J."/>
            <person name="Burger J.T."/>
        </authorList>
    </citation>
    <scope>NUCLEOTIDE SEQUENCE [LARGE SCALE GENOMIC DNA]</scope>
</reference>
<evidence type="ECO:0000256" key="6">
    <source>
        <dbReference type="ARBA" id="ARBA00022840"/>
    </source>
</evidence>
<dbReference type="Proteomes" id="UP000242362">
    <property type="component" value="Segment"/>
</dbReference>
<dbReference type="Pfam" id="PF01443">
    <property type="entry name" value="Viral_helicase1"/>
    <property type="match status" value="1"/>
</dbReference>
<dbReference type="InterPro" id="IPR007094">
    <property type="entry name" value="RNA-dir_pol_PSvirus"/>
</dbReference>
<dbReference type="InterPro" id="IPR043502">
    <property type="entry name" value="DNA/RNA_pol_sf"/>
</dbReference>
<keyword evidence="2" id="KW-0808">Transferase</keyword>
<evidence type="ECO:0000256" key="5">
    <source>
        <dbReference type="ARBA" id="ARBA00022801"/>
    </source>
</evidence>
<keyword evidence="6" id="KW-0067">ATP-binding</keyword>
<keyword evidence="3" id="KW-0548">Nucleotidyltransferase</keyword>
<dbReference type="Pfam" id="PF00978">
    <property type="entry name" value="RdRP_2"/>
    <property type="match status" value="1"/>
</dbReference>
<dbReference type="PROSITE" id="PS50507">
    <property type="entry name" value="RDRP_SSRNA_POS"/>
    <property type="match status" value="1"/>
</dbReference>
<feature type="region of interest" description="Disordered" evidence="8">
    <location>
        <begin position="2494"/>
        <end position="2553"/>
    </location>
</feature>
<dbReference type="InterPro" id="IPR027351">
    <property type="entry name" value="(+)RNA_virus_helicase_core_dom"/>
</dbReference>
<evidence type="ECO:0000256" key="8">
    <source>
        <dbReference type="SAM" id="MobiDB-lite"/>
    </source>
</evidence>
<evidence type="ECO:0000313" key="11">
    <source>
        <dbReference type="Proteomes" id="UP000242362"/>
    </source>
</evidence>
<dbReference type="GO" id="GO:0006351">
    <property type="term" value="P:DNA-templated transcription"/>
    <property type="evidence" value="ECO:0007669"/>
    <property type="project" value="InterPro"/>
</dbReference>
<dbReference type="GO" id="GO:0003723">
    <property type="term" value="F:RNA binding"/>
    <property type="evidence" value="ECO:0007669"/>
    <property type="project" value="InterPro"/>
</dbReference>
<dbReference type="RefSeq" id="YP_007003829.1">
    <property type="nucleotide sequence ID" value="NC_019493.1"/>
</dbReference>
<organism evidence="10 11">
    <name type="scientific">Grapevine endophyte alphaendornavirus</name>
    <dbReference type="NCBI Taxonomy" id="1249676"/>
    <lineage>
        <taxon>Viruses</taxon>
        <taxon>Riboviria</taxon>
        <taxon>Orthornavirae</taxon>
        <taxon>Kitrinoviricota</taxon>
        <taxon>Alsuviricetes</taxon>
        <taxon>Martellivirales</taxon>
        <taxon>Endornaviridae</taxon>
        <taxon>Alphaendornavirus</taxon>
        <taxon>Alphaendornavirus vitis</taxon>
    </lineage>
</organism>
<dbReference type="GO" id="GO:0016787">
    <property type="term" value="F:hydrolase activity"/>
    <property type="evidence" value="ECO:0007669"/>
    <property type="project" value="UniProtKB-KW"/>
</dbReference>
<evidence type="ECO:0000256" key="7">
    <source>
        <dbReference type="ARBA" id="ARBA00022953"/>
    </source>
</evidence>
<evidence type="ECO:0000313" key="10">
    <source>
        <dbReference type="EMBL" id="AFV91541.1"/>
    </source>
</evidence>
<feature type="compositionally biased region" description="Polar residues" evidence="8">
    <location>
        <begin position="2497"/>
        <end position="2508"/>
    </location>
</feature>
<feature type="compositionally biased region" description="Basic and acidic residues" evidence="8">
    <location>
        <begin position="1712"/>
        <end position="1721"/>
    </location>
</feature>
<dbReference type="GO" id="GO:0039694">
    <property type="term" value="P:viral RNA genome replication"/>
    <property type="evidence" value="ECO:0007669"/>
    <property type="project" value="InterPro"/>
</dbReference>
<dbReference type="SUPFAM" id="SSF56672">
    <property type="entry name" value="DNA/RNA polymerases"/>
    <property type="match status" value="1"/>
</dbReference>
<name>K7RTN4_9VIRU</name>
<dbReference type="GeneID" id="14008141"/>
<dbReference type="InterPro" id="IPR001788">
    <property type="entry name" value="RNA-dep_RNA_pol_alsuvir"/>
</dbReference>
<dbReference type="SUPFAM" id="SSF52540">
    <property type="entry name" value="P-loop containing nucleoside triphosphate hydrolases"/>
    <property type="match status" value="1"/>
</dbReference>
<dbReference type="CDD" id="cd23255">
    <property type="entry name" value="Endornaviridae_RdRp"/>
    <property type="match status" value="1"/>
</dbReference>
<protein>
    <submittedName>
        <fullName evidence="10">Polyprotein</fullName>
    </submittedName>
</protein>
<evidence type="ECO:0000256" key="1">
    <source>
        <dbReference type="ARBA" id="ARBA00022484"/>
    </source>
</evidence>
<proteinExistence type="predicted"/>
<dbReference type="KEGG" id="vg:14008141"/>
<dbReference type="Gene3D" id="3.40.50.300">
    <property type="entry name" value="P-loop containing nucleotide triphosphate hydrolases"/>
    <property type="match status" value="2"/>
</dbReference>
<evidence type="ECO:0000256" key="3">
    <source>
        <dbReference type="ARBA" id="ARBA00022695"/>
    </source>
</evidence>
<keyword evidence="5" id="KW-0378">Hydrolase</keyword>
<dbReference type="Gene3D" id="3.40.50.2000">
    <property type="entry name" value="Glycogen Phosphorylase B"/>
    <property type="match status" value="1"/>
</dbReference>
<evidence type="ECO:0000259" key="9">
    <source>
        <dbReference type="PROSITE" id="PS50507"/>
    </source>
</evidence>
<keyword evidence="1" id="KW-0696">RNA-directed RNA polymerase</keyword>
<accession>K7RTN4</accession>
<dbReference type="EMBL" id="JX678977">
    <property type="protein sequence ID" value="AFV91541.1"/>
    <property type="molecule type" value="Genomic_RNA"/>
</dbReference>
<dbReference type="SUPFAM" id="SSF53756">
    <property type="entry name" value="UDP-Glycosyltransferase/glycogen phosphorylase"/>
    <property type="match status" value="1"/>
</dbReference>
<keyword evidence="4" id="KW-0547">Nucleotide-binding</keyword>
<feature type="compositionally biased region" description="Polar residues" evidence="8">
    <location>
        <begin position="2515"/>
        <end position="2530"/>
    </location>
</feature>
<feature type="domain" description="RdRp catalytic" evidence="9">
    <location>
        <begin position="3768"/>
        <end position="3881"/>
    </location>
</feature>
<dbReference type="Gene3D" id="3.30.70.270">
    <property type="match status" value="1"/>
</dbReference>
<sequence length="4027" mass="452228">MTPRRSRKYCKRTKITHSGHYPKGSARNEIKLRSLHIYQYGIEGDHDIPKLTIHHTLKGEHQYIDTYLADQNDVINTRRLGISGVIDIFHQRKEYPVDHPYDELTFNGNTSHVRDGLYYIDDYHGEIKPTYNFNTYRAALMDDIYKSNHVHGTKRMHTLVNWLTDKSVAFPYGNMAQKRYGYLEALDGYYIKCAHCDCLTYLPLSTLLPPTITRAQLTQFLREFRDQRECYMPDPEIFGDMAMMVPMCFSTSNGNCFNCDEDLFTETVKMAYAIYSESFAYHNVIRGTQIEEMTKMNMLQGAPPDDMPAALSKYNELHNRHAAKALAKMNINHLNTIYTINDMTRTEMMSTRSHLHITSTARINTTPMTSLESEEILLIGDLASATVGNLVHHPSTLVVNASLLHICDTICNGPYFADTGITVNVPMSVENYLEVIPAQHSFDKLINWAIDGAYIMLLRPDVSDIIVKQDASYYYTIATGTDVLVKWDVHAHALLANSAKYFDGANYFNIQTITHGSHLQIVKLVPADNTWHARTLGNKPTFEALIPVFDPINPLATLGVFGTKWEYKTINIELLRRIVTFALTADKSSSAIEAYFAGILSTHYTIGGKVVDLTNTPITEGLPELIYAMMILTNRKLVTMWSSILHLNNFSSSNGLETLTKFFLSRLVKVSVQIADKVLPWFSGVLSKPTEFAKRLLSSKHPIDVDSVFAKLLPLLIITKQSDNTEPIAPPLHVLDSAICHHHSSSCNHSIGDVRCVCCGIMNANAVCACCVQHVKCRHSCQHKCTGNLHACKSCMNNKPCNTKARCACCNVYGCQPCPACPIMEPMQLHDVQPSSKMSIVTRLANNAMKVPVAHQQPKTITPAVQRPNLGHDALMNVPKGGAVFKPNETAHRMMTDYLQITRPEHIFIIDNSDLYIPMLSFTGQYYVPIQLPNPVVSNPIHGEHYCAYACIAEQSNYTVQMLKNMHGDRHSMDVVELRHLLKILSLNCLLILNDTHAEILRNGPQANNYILIGHGSITDEVPHAHWFVPHIPKFTDMPTGYYGPHNFGQPFEDFTNFNMWNATTTEMARIQQRLKVLRSQVRHSDKLGDLALPKVRLIKNVFYLTNGDEHTPRLGKIHLPLPEFVDEELVDALNGVDSKLVKSLYANQTNEWSQVRQDAINMFKLRCCDINQLLVSDEALMSPLQSYSTTVDSDEPFVPVHLLNRVKPLDIVILKKGTQTHTCVVAGDARQPCVRNPYGSGVTLYICKTSLSSLYRNLIMCVKAINNLDNIRSVEFGDVVDGVAGSGKTTLLRNLTNRDKATLVCKTRSAIESHYDSSFHTLMTMEAAGMSHIVTNILVIDEASMITNVELLCCLDNPNMLVHMMGDSMQIGVKDMSNVLGNRKENSLLAQLANTKLYHTYRFGQPLVDKMLKQFVPNITCEPNVHTELTQVTASSYDEIVQLTNNYKVDAVYVFMDADYVQLLEILGDKIAVNKVHASQGKEFDNVLVVHWGNFQVETSIVKSSKFLFTAATRARKHLIWVTPKTVNINVSKIMDIAYIGSGYESPHLFDVNECRLLRPMTELEMGLIETILSNHPSAIEANSKFTIRKSSITVEAQVKKWLTNINISFTVDRLGTHGNNLASRTAIDSIKDGIRANFPAGFAQLESRISEIMSYSETSSGITSDEENAIGTLYDADAEPVDTNTHTVSYHSYNISIDETEQFATPPRPDTVRASDDRPVPMPLSGASPQIFEAESERLRKYLDDVEQQRLSAAPTISAAALKNTAQATTLLQEALGDASIAEALPTHMQPILTDDHNPTDSAVATVLTKQLAHMVRSLPRDTRGTQPTPVGAVLSTDLAEPIQQCLDTRAFGILYKLQVKHMHLTAQLWSRMIILADIVLSYQCTSTALTWKHQGHLFKLSIFGGCSLYCGFKFEYDDDTVLISSAHADDTRDHLLNTLNTCNRHITGTTEGIVRVISFLSDDTLFGSVPRNTCFKTYVERLTNICGGVLTDCSFDSVGTRFQTENTSRAISCDSYSDSFIIPTHQRVEHYIVTTSDGIRLEPCNVIVHTAKQLVQLFSGIRGTDADFTLSRANKATLEKTMIRHLNAEEKFDRPVNIPTQLVRSELWQTFMQQVGSNVITPIAIGTTAVSSIHGAMLMSALMLRQMFADEPIHYIGLNAQLFCLNYVVGDTISEIPGDGAVYIRQMMSAKAAAIAALIEGESDADELKRLQDELAIVSDYRAIVASPVRKLTICHPKYFNRYHSNRVFTCYPYTTDPTCIVQDGKLLEASEDGGSFEVSLDNTVIIGVVGSYYMHKHVEKLPEITLQSSGIANPNYRVFASNVPGMETVSIPDTIFRRLVARAFADADTKLPDMIAYSRSLLNTMTYTSKGYSFKYNDNPLELLQFSIVALNFANRQRKVTGFVNSVLGLGVDTDKSSSYSPIINLLVESLKTIGLNLMQNQFNQPLQILHEMLNRGTMETPVISDIFAVLRDANYQEIYPSIRLKYRHSERSNQTVNSDTAANDNDVDSHPNTDAGDTTDVQTTPAVAPTPKPDKGKGPALPDNSEYASSSQTQQIAKFFSDKVITTWHDMHEAWNKYVKSNNQYQPWEFNTHVGDVLLLYAGSRGDAQPLDAIAEVAVAGGLSVRSLIPADLHSRIPGVHYIEYCDSYDALTTCGVNGTIPDASTFMTHAMDVYRHWLKEHMRHRIVIGMFFSSEANLVHGTEKNIRIIPQLDDEWDGAAKCNHGMSSNSIRKFFKLPKPVITPYWAVPYDILNRADNLGFLVPKYCLNIDNNTDMAIRFSIKHNGQVRVVTLGSMIPDDYLVRINNMLLASPLPVILVTSKLHNKSDKFDYDGQTFALNMPGMYKSICIVPSVNYLALNNRIVEAHHHCGAGTYLTFRMLGVKQVPYAVAFDQHYNAWHYNKDAVDSADKPPTSMSVEEQLNRSIRDVQQMLDIHGAVTNIKLVDPTALGEIPFVERPIDTNIVVKPVILRGVKTIKNTYIDNCVFNVLLDCMQDDPACARLVDAACATHTFMVPEDVIEFLLTMPCNFAITFRNTSLICDKKLNVNVRISITDDLSHAEEFTFDSYEEVAHATSDAFNDLIISGDYTRDVQTVVESISTLEPINFDKVRHSLVLTSMRKLRPLELFNGASGLAHITSSKRLSAGYVYACLTSAGLVQALCVPSLNGNSMLVHMQPVMYNCAVIIRLNKLIDIPVGAKRSLIKTTNLVAINHATSLQLQTRGIFVSSVAQPQADTLYIYDTWARKHHFEAEQETIRTAKRIMAVPESKDKPLTDITPQKPTLLSKAYPVCIAKGKFYFRCESANRATNDILNSLKFCSKLTDGLYLLPYKSKWTTLFTILFKYDGTKIEYCNTVSVDPPTNLQELYDFTKVDTMAVKLRLENLSKQHGYTSMAECRIEQVTTMHTIETYSLAVRQKLHIEVDHLITGANGWTFRIAKQGAGFVQFDEIHIPELEDSKFNNSKFATPLQPTPSTTLTQDMTALIPLDGKDLSNNFVYKQTLNYHAKENQLISVGNVTSLGLEVDAIKYDEIPQSQVIDFWNNSELLDSNIILPTNAQFTVRSRIQPIRIKSNAYLLMEAYPKFARPSRSKAFAEELNSITNRHGAYTVFRKTDLDTKQEVQFLIDNYFTKDYKSILAEFQNQPITFSPAKAQAWIDKHNMPKKVRADVMEMLATGWEKTPINAMSVHGKTEQTTKMKTTRWFDDVVTRSIVAAPYAVSALFADIFLETKQRLKAVLGPKIFYSDGSTPLDLAAVIRSSDDFTYCVEDDLTQQDRQVDHQLIAVEMELYRLLGVDGNVLAFYRMCHEKWSWKGHGISGVWDAMRLSGQVTTALGNAITNMIVHNRFMLRNQNRISKMLFLGDDIIFLMKQEVNISKHGTETKELYNMQSKIISRKYVGGFISMIVYNINGDVGICPHFKRMRHRFSVCNYTYPVDDTDSKVQSRVLSYLFMLGKTKWTTDLVAKMGYSVSLPEWYHTNTAITANALYDETEEWVVRSHISALRHMLEKQVVKRHKFLTWSSV</sequence>
<dbReference type="InterPro" id="IPR043128">
    <property type="entry name" value="Rev_trsase/Diguanyl_cyclase"/>
</dbReference>
<keyword evidence="7" id="KW-0693">Viral RNA replication</keyword>
<dbReference type="GO" id="GO:0003968">
    <property type="term" value="F:RNA-directed RNA polymerase activity"/>
    <property type="evidence" value="ECO:0007669"/>
    <property type="project" value="UniProtKB-KW"/>
</dbReference>
<feature type="region of interest" description="Disordered" evidence="8">
    <location>
        <begin position="1705"/>
        <end position="1729"/>
    </location>
</feature>
<keyword evidence="11" id="KW-1185">Reference proteome</keyword>
<evidence type="ECO:0000256" key="2">
    <source>
        <dbReference type="ARBA" id="ARBA00022679"/>
    </source>
</evidence>
<dbReference type="InterPro" id="IPR027417">
    <property type="entry name" value="P-loop_NTPase"/>
</dbReference>
<evidence type="ECO:0000256" key="4">
    <source>
        <dbReference type="ARBA" id="ARBA00022741"/>
    </source>
</evidence>